<accession>A0A4V3CWR0</accession>
<dbReference type="Pfam" id="PF04230">
    <property type="entry name" value="PS_pyruv_trans"/>
    <property type="match status" value="1"/>
</dbReference>
<gene>
    <name evidence="2" type="ORF">EDD54_1221</name>
</gene>
<protein>
    <submittedName>
        <fullName evidence="2">Polysaccharide pyruvyl transferase</fullName>
    </submittedName>
</protein>
<dbReference type="GO" id="GO:0016740">
    <property type="term" value="F:transferase activity"/>
    <property type="evidence" value="ECO:0007669"/>
    <property type="project" value="UniProtKB-KW"/>
</dbReference>
<evidence type="ECO:0000313" key="3">
    <source>
        <dbReference type="Proteomes" id="UP000294547"/>
    </source>
</evidence>
<feature type="domain" description="Polysaccharide pyruvyl transferase" evidence="1">
    <location>
        <begin position="208"/>
        <end position="240"/>
    </location>
</feature>
<evidence type="ECO:0000313" key="2">
    <source>
        <dbReference type="EMBL" id="TDP87328.1"/>
    </source>
</evidence>
<name>A0A4V3CWR0_9HYPH</name>
<keyword evidence="3" id="KW-1185">Reference proteome</keyword>
<sequence length="371" mass="40251">MDEHASVLDEIRGAVARTGRVPLSWMAPSPFAWRLNLGDALSPVIVAMMAGMPVEHVPFRSRRPRLGAVGTVGHLFHGGAVAFWGTGASPHLDPFATEKRPYVRPPDTRVALAAMRGPFSRAVLGEGAVPADAVFGDPLWLLPRFHPAPPKRWDLGVVVHLSELVSTAVDAGPRPDFLRYAVPASLGDRVRVITTTTEVSVAALRARLDEILACRRIVSTSLHGLVFAESYGIPCLYFSTRTKRPGPARAPLLEDGSVDLRFVDLYRGLGRDEIELYGQPRDEATDWDAVIDAVDATWTEKPFDAEPLARAFPVPGRALTPEPGFSAFDHPLVAGVPLREPASPVHLAARLRRDLAGLAARLGPVRGRRAR</sequence>
<organism evidence="2 3">
    <name type="scientific">Oharaeibacter diazotrophicus</name>
    <dbReference type="NCBI Taxonomy" id="1920512"/>
    <lineage>
        <taxon>Bacteria</taxon>
        <taxon>Pseudomonadati</taxon>
        <taxon>Pseudomonadota</taxon>
        <taxon>Alphaproteobacteria</taxon>
        <taxon>Hyphomicrobiales</taxon>
        <taxon>Pleomorphomonadaceae</taxon>
        <taxon>Oharaeibacter</taxon>
    </lineage>
</organism>
<dbReference type="InterPro" id="IPR007345">
    <property type="entry name" value="Polysacch_pyruvyl_Trfase"/>
</dbReference>
<dbReference type="Proteomes" id="UP000294547">
    <property type="component" value="Unassembled WGS sequence"/>
</dbReference>
<comment type="caution">
    <text evidence="2">The sequence shown here is derived from an EMBL/GenBank/DDBJ whole genome shotgun (WGS) entry which is preliminary data.</text>
</comment>
<evidence type="ECO:0000259" key="1">
    <source>
        <dbReference type="Pfam" id="PF04230"/>
    </source>
</evidence>
<dbReference type="AlphaFoldDB" id="A0A4V3CWR0"/>
<dbReference type="EMBL" id="SNXY01000006">
    <property type="protein sequence ID" value="TDP87328.1"/>
    <property type="molecule type" value="Genomic_DNA"/>
</dbReference>
<reference evidence="2 3" key="1">
    <citation type="submission" date="2019-03" db="EMBL/GenBank/DDBJ databases">
        <title>Genomic Encyclopedia of Type Strains, Phase IV (KMG-IV): sequencing the most valuable type-strain genomes for metagenomic binning, comparative biology and taxonomic classification.</title>
        <authorList>
            <person name="Goeker M."/>
        </authorList>
    </citation>
    <scope>NUCLEOTIDE SEQUENCE [LARGE SCALE GENOMIC DNA]</scope>
    <source>
        <strain evidence="2 3">DSM 102969</strain>
    </source>
</reference>
<proteinExistence type="predicted"/>
<keyword evidence="2" id="KW-0808">Transferase</keyword>